<proteinExistence type="predicted"/>
<dbReference type="Proteomes" id="UP001207605">
    <property type="component" value="Unassembled WGS sequence"/>
</dbReference>
<evidence type="ECO:0000313" key="2">
    <source>
        <dbReference type="Proteomes" id="UP001207605"/>
    </source>
</evidence>
<evidence type="ECO:0000313" key="1">
    <source>
        <dbReference type="EMBL" id="MCU6699964.1"/>
    </source>
</evidence>
<comment type="caution">
    <text evidence="1">The sequence shown here is derived from an EMBL/GenBank/DDBJ whole genome shotgun (WGS) entry which is preliminary data.</text>
</comment>
<dbReference type="EMBL" id="JAOQJV010000006">
    <property type="protein sequence ID" value="MCU6699964.1"/>
    <property type="molecule type" value="Genomic_DNA"/>
</dbReference>
<sequence>MMVNKSENRKKEIELLQTAPDLTAIVCDSTRLPYVECDIETCDDQVLVYENREMAEKEAKKIGDAGYRVRTAHLPQKQRFGFFANLYSLGVNAVLINKGEESQVRLDLDKVINRPDIPRFTYEIRKALDAGEKPKFRVENPEFHLTAIYFTQLSRGTKAQEHEEELKELQEEMMTHYREGYYIVARTKEGTTPLLKTKDGGSLQPMFSDMQEFLKFQHVNPTMKVETAVMTEAEFLKHLAKEATGVVINPLGISLLLQVNRKKSD</sequence>
<accession>A0ABT2S5U3</accession>
<reference evidence="1 2" key="1">
    <citation type="journal article" date="2021" name="ISME Commun">
        <title>Automated analysis of genomic sequences facilitates high-throughput and comprehensive description of bacteria.</title>
        <authorList>
            <person name="Hitch T.C.A."/>
        </authorList>
    </citation>
    <scope>NUCLEOTIDE SEQUENCE [LARGE SCALE GENOMIC DNA]</scope>
    <source>
        <strain evidence="1 2">Sanger_02</strain>
    </source>
</reference>
<protein>
    <submittedName>
        <fullName evidence="1">SseB family protein</fullName>
    </submittedName>
</protein>
<dbReference type="RefSeq" id="WP_262581450.1">
    <property type="nucleotide sequence ID" value="NZ_JAOQJV010000006.1"/>
</dbReference>
<keyword evidence="2" id="KW-1185">Reference proteome</keyword>
<organism evidence="1 2">
    <name type="scientific">Dorea ammoniilytica</name>
    <dbReference type="NCBI Taxonomy" id="2981788"/>
    <lineage>
        <taxon>Bacteria</taxon>
        <taxon>Bacillati</taxon>
        <taxon>Bacillota</taxon>
        <taxon>Clostridia</taxon>
        <taxon>Lachnospirales</taxon>
        <taxon>Lachnospiraceae</taxon>
        <taxon>Dorea</taxon>
    </lineage>
</organism>
<name>A0ABT2S5U3_9FIRM</name>
<gene>
    <name evidence="1" type="ORF">OCV65_06935</name>
</gene>